<dbReference type="Proteomes" id="UP000327439">
    <property type="component" value="Chromosome A06"/>
</dbReference>
<accession>A0A5J5VBJ7</accession>
<name>A0A5J5VBJ7_GOSBA</name>
<dbReference type="EMBL" id="CM018207">
    <property type="protein sequence ID" value="KAB2077361.1"/>
    <property type="molecule type" value="Genomic_DNA"/>
</dbReference>
<keyword evidence="3" id="KW-1185">Reference proteome</keyword>
<evidence type="ECO:0000256" key="1">
    <source>
        <dbReference type="SAM" id="Phobius"/>
    </source>
</evidence>
<evidence type="ECO:0000313" key="3">
    <source>
        <dbReference type="Proteomes" id="UP000327439"/>
    </source>
</evidence>
<proteinExistence type="predicted"/>
<keyword evidence="1" id="KW-1133">Transmembrane helix</keyword>
<dbReference type="AlphaFoldDB" id="A0A5J5VBJ7"/>
<organism evidence="2 3">
    <name type="scientific">Gossypium barbadense</name>
    <name type="common">Sea Island cotton</name>
    <name type="synonym">Hibiscus barbadensis</name>
    <dbReference type="NCBI Taxonomy" id="3634"/>
    <lineage>
        <taxon>Eukaryota</taxon>
        <taxon>Viridiplantae</taxon>
        <taxon>Streptophyta</taxon>
        <taxon>Embryophyta</taxon>
        <taxon>Tracheophyta</taxon>
        <taxon>Spermatophyta</taxon>
        <taxon>Magnoliopsida</taxon>
        <taxon>eudicotyledons</taxon>
        <taxon>Gunneridae</taxon>
        <taxon>Pentapetalae</taxon>
        <taxon>rosids</taxon>
        <taxon>malvids</taxon>
        <taxon>Malvales</taxon>
        <taxon>Malvaceae</taxon>
        <taxon>Malvoideae</taxon>
        <taxon>Gossypium</taxon>
    </lineage>
</organism>
<protein>
    <recommendedName>
        <fullName evidence="4">Transmembrane protein</fullName>
    </recommendedName>
</protein>
<feature type="transmembrane region" description="Helical" evidence="1">
    <location>
        <begin position="28"/>
        <end position="52"/>
    </location>
</feature>
<reference evidence="3" key="1">
    <citation type="journal article" date="2020" name="Nat. Genet.">
        <title>Genomic diversifications of five Gossypium allopolyploid species and their impact on cotton improvement.</title>
        <authorList>
            <person name="Chen Z.J."/>
            <person name="Sreedasyam A."/>
            <person name="Ando A."/>
            <person name="Song Q."/>
            <person name="De Santiago L.M."/>
            <person name="Hulse-Kemp A.M."/>
            <person name="Ding M."/>
            <person name="Ye W."/>
            <person name="Kirkbride R.C."/>
            <person name="Jenkins J."/>
            <person name="Plott C."/>
            <person name="Lovell J."/>
            <person name="Lin Y.M."/>
            <person name="Vaughn R."/>
            <person name="Liu B."/>
            <person name="Simpson S."/>
            <person name="Scheffler B.E."/>
            <person name="Wen L."/>
            <person name="Saski C.A."/>
            <person name="Grover C.E."/>
            <person name="Hu G."/>
            <person name="Conover J.L."/>
            <person name="Carlson J.W."/>
            <person name="Shu S."/>
            <person name="Boston L.B."/>
            <person name="Williams M."/>
            <person name="Peterson D.G."/>
            <person name="McGee K."/>
            <person name="Jones D.C."/>
            <person name="Wendel J.F."/>
            <person name="Stelly D.M."/>
            <person name="Grimwood J."/>
            <person name="Schmutz J."/>
        </authorList>
    </citation>
    <scope>NUCLEOTIDE SEQUENCE [LARGE SCALE GENOMIC DNA]</scope>
    <source>
        <strain evidence="3">cv. 3-79</strain>
    </source>
</reference>
<keyword evidence="1" id="KW-0472">Membrane</keyword>
<evidence type="ECO:0008006" key="4">
    <source>
        <dbReference type="Google" id="ProtNLM"/>
    </source>
</evidence>
<keyword evidence="1" id="KW-0812">Transmembrane</keyword>
<evidence type="ECO:0000313" key="2">
    <source>
        <dbReference type="EMBL" id="KAB2077361.1"/>
    </source>
</evidence>
<feature type="transmembrane region" description="Helical" evidence="1">
    <location>
        <begin position="94"/>
        <end position="115"/>
    </location>
</feature>
<sequence length="128" mass="14808">MEKAKAPSNRFHSKSTLRKWISFFHNETIFNFTLFFSHFHFIISCCCLPPLFPISKIQIPSSPHHHLRRSTSTDPPKSQLSVGHLQLASSSAQLLHFCFFLCSLGSLFFTVYYFITMYKCIYALVPIV</sequence>
<gene>
    <name evidence="2" type="ORF">ES319_A06G095300v1</name>
</gene>